<name>A0A7K1J3A1_9BIFI</name>
<dbReference type="Gene3D" id="3.40.630.30">
    <property type="match status" value="1"/>
</dbReference>
<dbReference type="GO" id="GO:0016747">
    <property type="term" value="F:acyltransferase activity, transferring groups other than amino-acyl groups"/>
    <property type="evidence" value="ECO:0007669"/>
    <property type="project" value="InterPro"/>
</dbReference>
<dbReference type="SUPFAM" id="SSF55729">
    <property type="entry name" value="Acyl-CoA N-acyltransferases (Nat)"/>
    <property type="match status" value="1"/>
</dbReference>
<evidence type="ECO:0000256" key="1">
    <source>
        <dbReference type="ARBA" id="ARBA00022679"/>
    </source>
</evidence>
<dbReference type="CDD" id="cd04301">
    <property type="entry name" value="NAT_SF"/>
    <property type="match status" value="1"/>
</dbReference>
<keyword evidence="2" id="KW-0012">Acyltransferase</keyword>
<keyword evidence="5" id="KW-1185">Reference proteome</keyword>
<dbReference type="AlphaFoldDB" id="A0A7K1J3A1"/>
<dbReference type="Pfam" id="PF13673">
    <property type="entry name" value="Acetyltransf_10"/>
    <property type="match status" value="1"/>
</dbReference>
<protein>
    <submittedName>
        <fullName evidence="4">Acetyltransferase GNAT family</fullName>
    </submittedName>
</protein>
<organism evidence="4 5">
    <name type="scientific">Bifidobacterium canis</name>
    <dbReference type="NCBI Taxonomy" id="2610880"/>
    <lineage>
        <taxon>Bacteria</taxon>
        <taxon>Bacillati</taxon>
        <taxon>Actinomycetota</taxon>
        <taxon>Actinomycetes</taxon>
        <taxon>Bifidobacteriales</taxon>
        <taxon>Bifidobacteriaceae</taxon>
        <taxon>Bifidobacterium</taxon>
    </lineage>
</organism>
<evidence type="ECO:0000259" key="3">
    <source>
        <dbReference type="PROSITE" id="PS51186"/>
    </source>
</evidence>
<reference evidence="4 5" key="1">
    <citation type="submission" date="2019-09" db="EMBL/GenBank/DDBJ databases">
        <title>Bifidobacterium canis sp. nov., isolated from the digestive tract of German Shepherd dog puppy.</title>
        <authorList>
            <person name="Bunesova V."/>
        </authorList>
    </citation>
    <scope>NUCLEOTIDE SEQUENCE [LARGE SCALE GENOMIC DNA]</scope>
    <source>
        <strain evidence="4 5">GSD1FS</strain>
    </source>
</reference>
<evidence type="ECO:0000313" key="5">
    <source>
        <dbReference type="Proteomes" id="UP000487882"/>
    </source>
</evidence>
<dbReference type="InterPro" id="IPR000182">
    <property type="entry name" value="GNAT_dom"/>
</dbReference>
<evidence type="ECO:0000256" key="2">
    <source>
        <dbReference type="ARBA" id="ARBA00023315"/>
    </source>
</evidence>
<sequence>MLTAQNNIDMREIEHNDRNSELVSQLVTVWEASVRATHTFLTNAQIEQIREYVPDALRGIEHLVVAFDGAQPVGFMGVDGQRLEMLFLSPDYRGQGLGARLLRDGIANYNVNELTVNEQNPQAFAFYEHMGFHTVSRSELDEQGNPFPILTMRLD</sequence>
<dbReference type="Proteomes" id="UP000487882">
    <property type="component" value="Unassembled WGS sequence"/>
</dbReference>
<dbReference type="EMBL" id="WNLP01000001">
    <property type="protein sequence ID" value="MUH59133.1"/>
    <property type="molecule type" value="Genomic_DNA"/>
</dbReference>
<feature type="domain" description="N-acetyltransferase" evidence="3">
    <location>
        <begin position="8"/>
        <end position="155"/>
    </location>
</feature>
<dbReference type="PANTHER" id="PTHR43800:SF1">
    <property type="entry name" value="PEPTIDYL-LYSINE N-ACETYLTRANSFERASE YJAB"/>
    <property type="match status" value="1"/>
</dbReference>
<comment type="caution">
    <text evidence="4">The sequence shown here is derived from an EMBL/GenBank/DDBJ whole genome shotgun (WGS) entry which is preliminary data.</text>
</comment>
<keyword evidence="1 4" id="KW-0808">Transferase</keyword>
<proteinExistence type="predicted"/>
<dbReference type="InterPro" id="IPR016181">
    <property type="entry name" value="Acyl_CoA_acyltransferase"/>
</dbReference>
<dbReference type="PANTHER" id="PTHR43800">
    <property type="entry name" value="PEPTIDYL-LYSINE N-ACETYLTRANSFERASE YJAB"/>
    <property type="match status" value="1"/>
</dbReference>
<accession>A0A7K1J3A1</accession>
<evidence type="ECO:0000313" key="4">
    <source>
        <dbReference type="EMBL" id="MUH59133.1"/>
    </source>
</evidence>
<dbReference type="PROSITE" id="PS51186">
    <property type="entry name" value="GNAT"/>
    <property type="match status" value="1"/>
</dbReference>
<gene>
    <name evidence="4" type="ORF">GSD1FS_0447</name>
</gene>